<dbReference type="SMART" id="SM00360">
    <property type="entry name" value="RRM"/>
    <property type="match status" value="1"/>
</dbReference>
<evidence type="ECO:0000259" key="2">
    <source>
        <dbReference type="PROSITE" id="PS50102"/>
    </source>
</evidence>
<evidence type="ECO:0000313" key="4">
    <source>
        <dbReference type="Proteomes" id="UP000604825"/>
    </source>
</evidence>
<dbReference type="InterPro" id="IPR000504">
    <property type="entry name" value="RRM_dom"/>
</dbReference>
<evidence type="ECO:0000313" key="3">
    <source>
        <dbReference type="EMBL" id="CAD6210547.1"/>
    </source>
</evidence>
<evidence type="ECO:0000256" key="1">
    <source>
        <dbReference type="PROSITE-ProRule" id="PRU00176"/>
    </source>
</evidence>
<dbReference type="InterPro" id="IPR035979">
    <property type="entry name" value="RBD_domain_sf"/>
</dbReference>
<comment type="caution">
    <text evidence="3">The sequence shown here is derived from an EMBL/GenBank/DDBJ whole genome shotgun (WGS) entry which is preliminary data.</text>
</comment>
<dbReference type="Pfam" id="PF00076">
    <property type="entry name" value="RRM_1"/>
    <property type="match status" value="1"/>
</dbReference>
<dbReference type="AlphaFoldDB" id="A0A811MPQ1"/>
<protein>
    <recommendedName>
        <fullName evidence="2">RRM domain-containing protein</fullName>
    </recommendedName>
</protein>
<keyword evidence="4" id="KW-1185">Reference proteome</keyword>
<organism evidence="3 4">
    <name type="scientific">Miscanthus lutarioriparius</name>
    <dbReference type="NCBI Taxonomy" id="422564"/>
    <lineage>
        <taxon>Eukaryota</taxon>
        <taxon>Viridiplantae</taxon>
        <taxon>Streptophyta</taxon>
        <taxon>Embryophyta</taxon>
        <taxon>Tracheophyta</taxon>
        <taxon>Spermatophyta</taxon>
        <taxon>Magnoliopsida</taxon>
        <taxon>Liliopsida</taxon>
        <taxon>Poales</taxon>
        <taxon>Poaceae</taxon>
        <taxon>PACMAD clade</taxon>
        <taxon>Panicoideae</taxon>
        <taxon>Andropogonodae</taxon>
        <taxon>Andropogoneae</taxon>
        <taxon>Saccharinae</taxon>
        <taxon>Miscanthus</taxon>
    </lineage>
</organism>
<dbReference type="EMBL" id="CAJGYO010000002">
    <property type="protein sequence ID" value="CAD6210547.1"/>
    <property type="molecule type" value="Genomic_DNA"/>
</dbReference>
<reference evidence="3" key="1">
    <citation type="submission" date="2020-10" db="EMBL/GenBank/DDBJ databases">
        <authorList>
            <person name="Han B."/>
            <person name="Lu T."/>
            <person name="Zhao Q."/>
            <person name="Huang X."/>
            <person name="Zhao Y."/>
        </authorList>
    </citation>
    <scope>NUCLEOTIDE SEQUENCE</scope>
</reference>
<dbReference type="Gene3D" id="3.30.70.330">
    <property type="match status" value="1"/>
</dbReference>
<keyword evidence="1" id="KW-0694">RNA-binding</keyword>
<dbReference type="PROSITE" id="PS50102">
    <property type="entry name" value="RRM"/>
    <property type="match status" value="1"/>
</dbReference>
<dbReference type="InterPro" id="IPR050441">
    <property type="entry name" value="RBM"/>
</dbReference>
<dbReference type="OrthoDB" id="6159137at2759"/>
<dbReference type="GO" id="GO:0003723">
    <property type="term" value="F:RNA binding"/>
    <property type="evidence" value="ECO:0007669"/>
    <property type="project" value="UniProtKB-UniRule"/>
</dbReference>
<dbReference type="SUPFAM" id="SSF54928">
    <property type="entry name" value="RNA-binding domain, RBD"/>
    <property type="match status" value="1"/>
</dbReference>
<gene>
    <name evidence="3" type="ORF">NCGR_LOCUS6614</name>
</gene>
<name>A0A811MPQ1_9POAL</name>
<accession>A0A811MPQ1</accession>
<sequence>MAMLARKMQGKEQAIKEYLVLIYLSLCLADDVLLKRIKVWISLTLPRSSYSRYRSRSRSVDSSDAENPGNNLYVTGLSARVTDRDLEKHFSTEGEVIDASIVHDPWTRESRGFGFVTMATVKEADRCIKYLDRSVLEGRVITVEKIVDNYFLAFGIKDTFLSGPLLHRQREDEVEPQHLGSILAQNHHVDGGTPQATHLLEGTVTVPATRLIGGTVTVPATHLIVTCLILLMVEAGHTLHMTEGDHTLLTAGMDHIPPTIGGDHTHLTTEAGIVQGLHTATEDGGHLLFRHTTAGAGIDPSPSHPVFLQGPEGGAIPAVYHHREATLAAIPQNRRDQRATLLRKGVEGNPHVADILARGVIQGKATLIAAVRTPGLCLGSARLDLRGVSS</sequence>
<dbReference type="PANTHER" id="PTHR48034">
    <property type="entry name" value="TRANSFORMER-2 SEX-DETERMINING PROTEIN-RELATED"/>
    <property type="match status" value="1"/>
</dbReference>
<dbReference type="Proteomes" id="UP000604825">
    <property type="component" value="Unassembled WGS sequence"/>
</dbReference>
<feature type="domain" description="RRM" evidence="2">
    <location>
        <begin position="70"/>
        <end position="148"/>
    </location>
</feature>
<dbReference type="InterPro" id="IPR012677">
    <property type="entry name" value="Nucleotide-bd_a/b_plait_sf"/>
</dbReference>
<proteinExistence type="predicted"/>